<organism evidence="2 3">
    <name type="scientific">Chitinophaga horti</name>
    <dbReference type="NCBI Taxonomy" id="2920382"/>
    <lineage>
        <taxon>Bacteria</taxon>
        <taxon>Pseudomonadati</taxon>
        <taxon>Bacteroidota</taxon>
        <taxon>Chitinophagia</taxon>
        <taxon>Chitinophagales</taxon>
        <taxon>Chitinophagaceae</taxon>
        <taxon>Chitinophaga</taxon>
    </lineage>
</organism>
<evidence type="ECO:0000313" key="2">
    <source>
        <dbReference type="EMBL" id="UYQ94344.1"/>
    </source>
</evidence>
<protein>
    <submittedName>
        <fullName evidence="2">DUF4365 domain-containing protein</fullName>
    </submittedName>
</protein>
<proteinExistence type="predicted"/>
<dbReference type="PROSITE" id="PS51257">
    <property type="entry name" value="PROKAR_LIPOPROTEIN"/>
    <property type="match status" value="1"/>
</dbReference>
<keyword evidence="3" id="KW-1185">Reference proteome</keyword>
<dbReference type="Pfam" id="PF14280">
    <property type="entry name" value="DUF4365"/>
    <property type="match status" value="1"/>
</dbReference>
<dbReference type="EMBL" id="CP107006">
    <property type="protein sequence ID" value="UYQ94344.1"/>
    <property type="molecule type" value="Genomic_DNA"/>
</dbReference>
<sequence>MRPLTNNDIESEISYAYLHAVASHVGAGCHSANRASDGNGIDALLTAWGPFPEGGYLQEVDIKVQLKATTIKPVIENGYISYFLNGIQRYNDLRSEALATHRILVVMFLPPESSDWLNITENELALKKCAYWVSLRGAPESTNASGQTIYIPQTQIFHSNGLKDIFVRRSRGENLNYRLP</sequence>
<gene>
    <name evidence="2" type="ORF">MKQ68_04475</name>
</gene>
<dbReference type="Proteomes" id="UP001162741">
    <property type="component" value="Chromosome"/>
</dbReference>
<name>A0ABY6J868_9BACT</name>
<accession>A0ABY6J868</accession>
<evidence type="ECO:0000259" key="1">
    <source>
        <dbReference type="Pfam" id="PF14280"/>
    </source>
</evidence>
<reference evidence="2" key="1">
    <citation type="submission" date="2022-10" db="EMBL/GenBank/DDBJ databases">
        <title>Chitinophaga sp. nov., isolated from soil.</title>
        <authorList>
            <person name="Jeon C.O."/>
        </authorList>
    </citation>
    <scope>NUCLEOTIDE SEQUENCE</scope>
    <source>
        <strain evidence="2">R8</strain>
    </source>
</reference>
<dbReference type="InterPro" id="IPR025375">
    <property type="entry name" value="DUF4365"/>
</dbReference>
<evidence type="ECO:0000313" key="3">
    <source>
        <dbReference type="Proteomes" id="UP001162741"/>
    </source>
</evidence>
<feature type="domain" description="DUF4365" evidence="1">
    <location>
        <begin position="12"/>
        <end position="165"/>
    </location>
</feature>
<dbReference type="RefSeq" id="WP_244841402.1">
    <property type="nucleotide sequence ID" value="NZ_CP107006.1"/>
</dbReference>